<evidence type="ECO:0000256" key="7">
    <source>
        <dbReference type="SAM" id="Phobius"/>
    </source>
</evidence>
<evidence type="ECO:0000313" key="10">
    <source>
        <dbReference type="Proteomes" id="UP000063234"/>
    </source>
</evidence>
<name>A0A0S3QRT5_THET7</name>
<dbReference type="AlphaFoldDB" id="A0A0S3QRT5"/>
<evidence type="ECO:0000256" key="4">
    <source>
        <dbReference type="ARBA" id="ARBA00022989"/>
    </source>
</evidence>
<dbReference type="EMBL" id="AP013035">
    <property type="protein sequence ID" value="BAT71047.1"/>
    <property type="molecule type" value="Genomic_DNA"/>
</dbReference>
<dbReference type="PATRIC" id="fig|1298851.3.peg.243"/>
<feature type="transmembrane region" description="Helical" evidence="7">
    <location>
        <begin position="131"/>
        <end position="151"/>
    </location>
</feature>
<dbReference type="Proteomes" id="UP000063234">
    <property type="component" value="Chromosome"/>
</dbReference>
<dbReference type="InterPro" id="IPR050790">
    <property type="entry name" value="ExbB/TolQ_transport"/>
</dbReference>
<organism evidence="9 10">
    <name type="scientific">Thermosulfidibacter takaii (strain DSM 17441 / JCM 13301 / NBRC 103674 / ABI70S6)</name>
    <dbReference type="NCBI Taxonomy" id="1298851"/>
    <lineage>
        <taxon>Bacteria</taxon>
        <taxon>Pseudomonadati</taxon>
        <taxon>Thermosulfidibacterota</taxon>
        <taxon>Thermosulfidibacteria</taxon>
        <taxon>Thermosulfidibacterales</taxon>
        <taxon>Thermosulfidibacteraceae</taxon>
    </lineage>
</organism>
<dbReference type="KEGG" id="ttk:TST_0238"/>
<sequence>MVKFVALLQSVLYLVSSVLFVPVLLSLVILFFYAIYQVGITIGEWFSRKRGRKHYVESFAQQLELVKDRDSAEIEYLIRTFEDKLAYSLDKLKVLIRIGPSLGLMGTLIPLSTGLEGLSKGDLSQLTSSLIIALTTTVVGLSVAVIAYILATVKQKWYNSDLITMEFLAEKVVSRETQTQKIEDR</sequence>
<dbReference type="GO" id="GO:0005886">
    <property type="term" value="C:plasma membrane"/>
    <property type="evidence" value="ECO:0007669"/>
    <property type="project" value="UniProtKB-SubCell"/>
</dbReference>
<keyword evidence="2" id="KW-1003">Cell membrane</keyword>
<evidence type="ECO:0000256" key="6">
    <source>
        <dbReference type="RuleBase" id="RU004057"/>
    </source>
</evidence>
<keyword evidence="6" id="KW-0653">Protein transport</keyword>
<accession>A0A0S3QRT5</accession>
<evidence type="ECO:0000259" key="8">
    <source>
        <dbReference type="Pfam" id="PF01618"/>
    </source>
</evidence>
<evidence type="ECO:0000256" key="3">
    <source>
        <dbReference type="ARBA" id="ARBA00022692"/>
    </source>
</evidence>
<dbReference type="GO" id="GO:0017038">
    <property type="term" value="P:protein import"/>
    <property type="evidence" value="ECO:0007669"/>
    <property type="project" value="TreeGrafter"/>
</dbReference>
<dbReference type="PANTHER" id="PTHR30625">
    <property type="entry name" value="PROTEIN TOLQ"/>
    <property type="match status" value="1"/>
</dbReference>
<keyword evidence="4 7" id="KW-1133">Transmembrane helix</keyword>
<keyword evidence="6" id="KW-0813">Transport</keyword>
<feature type="domain" description="MotA/TolQ/ExbB proton channel" evidence="8">
    <location>
        <begin position="70"/>
        <end position="160"/>
    </location>
</feature>
<dbReference type="RefSeq" id="WP_068548893.1">
    <property type="nucleotide sequence ID" value="NZ_AP013035.1"/>
</dbReference>
<comment type="similarity">
    <text evidence="6">Belongs to the exbB/tolQ family.</text>
</comment>
<dbReference type="PANTHER" id="PTHR30625:SF3">
    <property type="entry name" value="TOL-PAL SYSTEM PROTEIN TOLQ"/>
    <property type="match status" value="1"/>
</dbReference>
<dbReference type="STRING" id="1298851.TST_0238"/>
<evidence type="ECO:0000313" key="9">
    <source>
        <dbReference type="EMBL" id="BAT71047.1"/>
    </source>
</evidence>
<evidence type="ECO:0000256" key="1">
    <source>
        <dbReference type="ARBA" id="ARBA00004651"/>
    </source>
</evidence>
<evidence type="ECO:0000256" key="2">
    <source>
        <dbReference type="ARBA" id="ARBA00022475"/>
    </source>
</evidence>
<keyword evidence="5 7" id="KW-0472">Membrane</keyword>
<feature type="transmembrane region" description="Helical" evidence="7">
    <location>
        <begin position="94"/>
        <end position="111"/>
    </location>
</feature>
<proteinExistence type="inferred from homology"/>
<keyword evidence="10" id="KW-1185">Reference proteome</keyword>
<protein>
    <submittedName>
        <fullName evidence="9">Biopolymer transport protein</fullName>
    </submittedName>
</protein>
<reference evidence="10" key="1">
    <citation type="journal article" date="2018" name="Science">
        <title>A primordial and reversible TCA cycle in a facultatively chemolithoautotrophic thermophile.</title>
        <authorList>
            <person name="Nunoura T."/>
            <person name="Chikaraishi Y."/>
            <person name="Izaki R."/>
            <person name="Suwa T."/>
            <person name="Sato T."/>
            <person name="Harada T."/>
            <person name="Mori K."/>
            <person name="Kato Y."/>
            <person name="Miyazaki M."/>
            <person name="Shimamura S."/>
            <person name="Yanagawa K."/>
            <person name="Shuto A."/>
            <person name="Ohkouchi N."/>
            <person name="Fujita N."/>
            <person name="Takaki Y."/>
            <person name="Atomi H."/>
            <person name="Takai K."/>
        </authorList>
    </citation>
    <scope>NUCLEOTIDE SEQUENCE [LARGE SCALE GENOMIC DNA]</scope>
    <source>
        <strain evidence="10">DSM 17441 / JCM 13301 / NBRC 103674 / ABI70S6</strain>
    </source>
</reference>
<gene>
    <name evidence="9" type="ORF">TST_0238</name>
</gene>
<dbReference type="OrthoDB" id="3178152at2"/>
<keyword evidence="3 7" id="KW-0812">Transmembrane</keyword>
<evidence type="ECO:0000256" key="5">
    <source>
        <dbReference type="ARBA" id="ARBA00023136"/>
    </source>
</evidence>
<dbReference type="Pfam" id="PF01618">
    <property type="entry name" value="MotA_ExbB"/>
    <property type="match status" value="1"/>
</dbReference>
<comment type="subcellular location">
    <subcellularLocation>
        <location evidence="1">Cell membrane</location>
        <topology evidence="1">Multi-pass membrane protein</topology>
    </subcellularLocation>
    <subcellularLocation>
        <location evidence="6">Membrane</location>
        <topology evidence="6">Multi-pass membrane protein</topology>
    </subcellularLocation>
</comment>
<dbReference type="InterPro" id="IPR002898">
    <property type="entry name" value="MotA_ExbB_proton_chnl"/>
</dbReference>